<dbReference type="GO" id="GO:0006284">
    <property type="term" value="P:base-excision repair"/>
    <property type="evidence" value="ECO:0007669"/>
    <property type="project" value="InterPro"/>
</dbReference>
<proteinExistence type="inferred from homology"/>
<dbReference type="AlphaFoldDB" id="A0A9W6NS22"/>
<keyword evidence="10" id="KW-0456">Lyase</keyword>
<protein>
    <recommendedName>
        <fullName evidence="2">DNA-(apurinic or apyrimidinic site) lyase</fullName>
        <ecNumber evidence="2">4.2.99.18</ecNumber>
    </recommendedName>
</protein>
<evidence type="ECO:0000256" key="4">
    <source>
        <dbReference type="ARBA" id="ARBA00022763"/>
    </source>
</evidence>
<feature type="domain" description="Formamidopyrimidine-DNA glycosylase catalytic" evidence="15">
    <location>
        <begin position="2"/>
        <end position="134"/>
    </location>
</feature>
<keyword evidence="6" id="KW-0378">Hydrolase</keyword>
<evidence type="ECO:0000313" key="16">
    <source>
        <dbReference type="EMBL" id="GLL07184.1"/>
    </source>
</evidence>
<dbReference type="InterPro" id="IPR000214">
    <property type="entry name" value="Znf_DNA_glyclase/AP_lyase"/>
</dbReference>
<evidence type="ECO:0000256" key="7">
    <source>
        <dbReference type="ARBA" id="ARBA00022833"/>
    </source>
</evidence>
<dbReference type="InterPro" id="IPR015886">
    <property type="entry name" value="H2TH_FPG"/>
</dbReference>
<dbReference type="RefSeq" id="WP_261963288.1">
    <property type="nucleotide sequence ID" value="NZ_BAAAXA010000003.1"/>
</dbReference>
<dbReference type="Proteomes" id="UP001143480">
    <property type="component" value="Unassembled WGS sequence"/>
</dbReference>
<organism evidence="16 17">
    <name type="scientific">Dactylosporangium matsuzakiense</name>
    <dbReference type="NCBI Taxonomy" id="53360"/>
    <lineage>
        <taxon>Bacteria</taxon>
        <taxon>Bacillati</taxon>
        <taxon>Actinomycetota</taxon>
        <taxon>Actinomycetes</taxon>
        <taxon>Micromonosporales</taxon>
        <taxon>Micromonosporaceae</taxon>
        <taxon>Dactylosporangium</taxon>
    </lineage>
</organism>
<dbReference type="InterPro" id="IPR035937">
    <property type="entry name" value="FPG_N"/>
</dbReference>
<dbReference type="Gene3D" id="3.20.190.10">
    <property type="entry name" value="MutM-like, N-terminal"/>
    <property type="match status" value="1"/>
</dbReference>
<dbReference type="GO" id="GO:0140078">
    <property type="term" value="F:class I DNA-(apurinic or apyrimidinic site) endonuclease activity"/>
    <property type="evidence" value="ECO:0007669"/>
    <property type="project" value="UniProtKB-EC"/>
</dbReference>
<evidence type="ECO:0000256" key="10">
    <source>
        <dbReference type="ARBA" id="ARBA00023239"/>
    </source>
</evidence>
<dbReference type="EMBL" id="BSFP01000087">
    <property type="protein sequence ID" value="GLL07184.1"/>
    <property type="molecule type" value="Genomic_DNA"/>
</dbReference>
<keyword evidence="9" id="KW-0234">DNA repair</keyword>
<evidence type="ECO:0000259" key="15">
    <source>
        <dbReference type="PROSITE" id="PS51068"/>
    </source>
</evidence>
<keyword evidence="16" id="KW-0255">Endonuclease</keyword>
<evidence type="ECO:0000256" key="11">
    <source>
        <dbReference type="ARBA" id="ARBA00023268"/>
    </source>
</evidence>
<evidence type="ECO:0000313" key="17">
    <source>
        <dbReference type="Proteomes" id="UP001143480"/>
    </source>
</evidence>
<evidence type="ECO:0000256" key="9">
    <source>
        <dbReference type="ARBA" id="ARBA00023204"/>
    </source>
</evidence>
<evidence type="ECO:0000256" key="12">
    <source>
        <dbReference type="ARBA" id="ARBA00023295"/>
    </source>
</evidence>
<comment type="similarity">
    <text evidence="1">Belongs to the FPG family.</text>
</comment>
<evidence type="ECO:0000256" key="8">
    <source>
        <dbReference type="ARBA" id="ARBA00023125"/>
    </source>
</evidence>
<dbReference type="CDD" id="cd08971">
    <property type="entry name" value="AcNei2_N"/>
    <property type="match status" value="1"/>
</dbReference>
<keyword evidence="7" id="KW-0862">Zinc</keyword>
<dbReference type="SMART" id="SM00898">
    <property type="entry name" value="Fapy_DNA_glyco"/>
    <property type="match status" value="1"/>
</dbReference>
<keyword evidence="17" id="KW-1185">Reference proteome</keyword>
<dbReference type="SUPFAM" id="SSF46946">
    <property type="entry name" value="S13-like H2TH domain"/>
    <property type="match status" value="1"/>
</dbReference>
<keyword evidence="5 13" id="KW-0863">Zinc-finger</keyword>
<evidence type="ECO:0000256" key="1">
    <source>
        <dbReference type="ARBA" id="ARBA00009409"/>
    </source>
</evidence>
<dbReference type="SMART" id="SM01232">
    <property type="entry name" value="H2TH"/>
    <property type="match status" value="1"/>
</dbReference>
<feature type="domain" description="FPG-type" evidence="14">
    <location>
        <begin position="226"/>
        <end position="262"/>
    </location>
</feature>
<dbReference type="SUPFAM" id="SSF57716">
    <property type="entry name" value="Glucocorticoid receptor-like (DNA-binding domain)"/>
    <property type="match status" value="1"/>
</dbReference>
<comment type="caution">
    <text evidence="16">The sequence shown here is derived from an EMBL/GenBank/DDBJ whole genome shotgun (WGS) entry which is preliminary data.</text>
</comment>
<dbReference type="PANTHER" id="PTHR42697">
    <property type="entry name" value="ENDONUCLEASE 8"/>
    <property type="match status" value="1"/>
</dbReference>
<dbReference type="Pfam" id="PF06831">
    <property type="entry name" value="H2TH"/>
    <property type="match status" value="1"/>
</dbReference>
<accession>A0A9W6NS22</accession>
<evidence type="ECO:0000259" key="14">
    <source>
        <dbReference type="PROSITE" id="PS51066"/>
    </source>
</evidence>
<dbReference type="EC" id="4.2.99.18" evidence="2"/>
<reference evidence="16" key="1">
    <citation type="journal article" date="2014" name="Int. J. Syst. Evol. Microbiol.">
        <title>Complete genome sequence of Corynebacterium casei LMG S-19264T (=DSM 44701T), isolated from a smear-ripened cheese.</title>
        <authorList>
            <consortium name="US DOE Joint Genome Institute (JGI-PGF)"/>
            <person name="Walter F."/>
            <person name="Albersmeier A."/>
            <person name="Kalinowski J."/>
            <person name="Ruckert C."/>
        </authorList>
    </citation>
    <scope>NUCLEOTIDE SEQUENCE</scope>
    <source>
        <strain evidence="16">VKM Ac-1321</strain>
    </source>
</reference>
<dbReference type="InterPro" id="IPR010979">
    <property type="entry name" value="Ribosomal_uS13-like_H2TH"/>
</dbReference>
<dbReference type="InterPro" id="IPR012319">
    <property type="entry name" value="FPG_cat"/>
</dbReference>
<dbReference type="Pfam" id="PF01149">
    <property type="entry name" value="Fapy_DNA_glyco"/>
    <property type="match status" value="1"/>
</dbReference>
<evidence type="ECO:0000256" key="13">
    <source>
        <dbReference type="PROSITE-ProRule" id="PRU00391"/>
    </source>
</evidence>
<dbReference type="GO" id="GO:0008270">
    <property type="term" value="F:zinc ion binding"/>
    <property type="evidence" value="ECO:0007669"/>
    <property type="project" value="UniProtKB-KW"/>
</dbReference>
<dbReference type="PROSITE" id="PS51068">
    <property type="entry name" value="FPG_CAT"/>
    <property type="match status" value="1"/>
</dbReference>
<evidence type="ECO:0000256" key="3">
    <source>
        <dbReference type="ARBA" id="ARBA00022723"/>
    </source>
</evidence>
<keyword evidence="16" id="KW-0540">Nuclease</keyword>
<evidence type="ECO:0000256" key="5">
    <source>
        <dbReference type="ARBA" id="ARBA00022771"/>
    </source>
</evidence>
<reference evidence="16" key="2">
    <citation type="submission" date="2023-01" db="EMBL/GenBank/DDBJ databases">
        <authorList>
            <person name="Sun Q."/>
            <person name="Evtushenko L."/>
        </authorList>
    </citation>
    <scope>NUCLEOTIDE SEQUENCE</scope>
    <source>
        <strain evidence="16">VKM Ac-1321</strain>
    </source>
</reference>
<dbReference type="Gene3D" id="1.10.8.50">
    <property type="match status" value="1"/>
</dbReference>
<keyword evidence="3" id="KW-0479">Metal-binding</keyword>
<keyword evidence="8" id="KW-0238">DNA-binding</keyword>
<evidence type="ECO:0000256" key="2">
    <source>
        <dbReference type="ARBA" id="ARBA00012720"/>
    </source>
</evidence>
<dbReference type="GO" id="GO:0003684">
    <property type="term" value="F:damaged DNA binding"/>
    <property type="evidence" value="ECO:0007669"/>
    <property type="project" value="InterPro"/>
</dbReference>
<keyword evidence="11" id="KW-0511">Multifunctional enzyme</keyword>
<sequence>MPEGDTVWNTARVLEAAVEGQTITKSDFRVPQLAAKSLAGWTVAESACRGKHLLLRLTKDDREPLTLHSHLRMDGAWRTYRPGERWTGRPAHLIRVALHTPAAVAVGYHLHELALVPTREEERLVGFLGPDLMGDDWDGDEAVRRLLAKPDRWIADALLDQRNLAGIGNLYKAETLFLRGVSPWTPVGEVPDPAGLVARARALLNSNRGRWTQTTTGSLRRGETHWVFERSGQPCRRCRTTIRRWTGGDNDRITYWCPHCQLGNGPPERA</sequence>
<dbReference type="GO" id="GO:0000703">
    <property type="term" value="F:oxidized pyrimidine nucleobase lesion DNA N-glycosylase activity"/>
    <property type="evidence" value="ECO:0007669"/>
    <property type="project" value="TreeGrafter"/>
</dbReference>
<dbReference type="PROSITE" id="PS51066">
    <property type="entry name" value="ZF_FPG_2"/>
    <property type="match status" value="1"/>
</dbReference>
<keyword evidence="4" id="KW-0227">DNA damage</keyword>
<dbReference type="SUPFAM" id="SSF81624">
    <property type="entry name" value="N-terminal domain of MutM-like DNA repair proteins"/>
    <property type="match status" value="1"/>
</dbReference>
<evidence type="ECO:0000256" key="6">
    <source>
        <dbReference type="ARBA" id="ARBA00022801"/>
    </source>
</evidence>
<keyword evidence="12" id="KW-0326">Glycosidase</keyword>
<dbReference type="InterPro" id="IPR044090">
    <property type="entry name" value="Nei2_N"/>
</dbReference>
<name>A0A9W6NS22_9ACTN</name>
<dbReference type="PANTHER" id="PTHR42697:SF1">
    <property type="entry name" value="ENDONUCLEASE 8"/>
    <property type="match status" value="1"/>
</dbReference>
<gene>
    <name evidence="16" type="primary">nei_2</name>
    <name evidence="16" type="ORF">GCM10017581_089360</name>
</gene>